<accession>A0A1M5TAW7</accession>
<protein>
    <recommendedName>
        <fullName evidence="3">DUF3037 domain-containing protein</fullName>
    </recommendedName>
</protein>
<dbReference type="InterPro" id="IPR021398">
    <property type="entry name" value="DUF3037"/>
</dbReference>
<reference evidence="1 2" key="1">
    <citation type="submission" date="2016-11" db="EMBL/GenBank/DDBJ databases">
        <authorList>
            <person name="Jaros S."/>
            <person name="Januszkiewicz K."/>
            <person name="Wedrychowicz H."/>
        </authorList>
    </citation>
    <scope>NUCLEOTIDE SEQUENCE [LARGE SCALE GENOMIC DNA]</scope>
    <source>
        <strain evidence="1 2">DSM 18231</strain>
    </source>
</reference>
<dbReference type="AlphaFoldDB" id="A0A1M5TAW7"/>
<organism evidence="1 2">
    <name type="scientific">Stutzerimonas xanthomarina DSM 18231</name>
    <dbReference type="NCBI Taxonomy" id="1403346"/>
    <lineage>
        <taxon>Bacteria</taxon>
        <taxon>Pseudomonadati</taxon>
        <taxon>Pseudomonadota</taxon>
        <taxon>Gammaproteobacteria</taxon>
        <taxon>Pseudomonadales</taxon>
        <taxon>Pseudomonadaceae</taxon>
        <taxon>Stutzerimonas</taxon>
    </lineage>
</organism>
<proteinExistence type="predicted"/>
<dbReference type="RefSeq" id="WP_073303127.1">
    <property type="nucleotide sequence ID" value="NZ_FQXA01000007.1"/>
</dbReference>
<dbReference type="Proteomes" id="UP000184000">
    <property type="component" value="Unassembled WGS sequence"/>
</dbReference>
<evidence type="ECO:0008006" key="3">
    <source>
        <dbReference type="Google" id="ProtNLM"/>
    </source>
</evidence>
<gene>
    <name evidence="1" type="ORF">SAMN02744645_3864</name>
</gene>
<dbReference type="GeneID" id="98636698"/>
<sequence>MKYACLYSIVRFAPFAETEEFANVGIVLSAPAIGRMEYRLARKNLKRVNRFFECNNLFAKAMEIAQNELDAVRAMTAEAQESQIVNHFRFLTEPKESLIRFSPMRSILVENFDVTLEELFGRYIERQGMARDRREEVMVREIRTLFTEASIRSFRDETLTGELIKLHLPLVHRNKVVAAIKPLAFDQAEPSAILDHCEQWLMKFARAEKEGIIELKNVLIPVAAPAENDSARHRKAVQVAKECILDRGLQLVEYQATQKIAAFAQSYVQ</sequence>
<name>A0A1M5TAW7_9GAMM</name>
<dbReference type="Pfam" id="PF11236">
    <property type="entry name" value="DUF3037"/>
    <property type="match status" value="1"/>
</dbReference>
<evidence type="ECO:0000313" key="1">
    <source>
        <dbReference type="EMBL" id="SHH47872.1"/>
    </source>
</evidence>
<evidence type="ECO:0000313" key="2">
    <source>
        <dbReference type="Proteomes" id="UP000184000"/>
    </source>
</evidence>
<dbReference type="EMBL" id="FQXA01000007">
    <property type="protein sequence ID" value="SHH47872.1"/>
    <property type="molecule type" value="Genomic_DNA"/>
</dbReference>